<gene>
    <name evidence="1" type="ORF">GGR04_004014</name>
</gene>
<dbReference type="EMBL" id="JACIEK010000015">
    <property type="protein sequence ID" value="MBB4000138.1"/>
    <property type="molecule type" value="Genomic_DNA"/>
</dbReference>
<organism evidence="1 2">
    <name type="scientific">Aureimonas pseudogalii</name>
    <dbReference type="NCBI Taxonomy" id="1744844"/>
    <lineage>
        <taxon>Bacteria</taxon>
        <taxon>Pseudomonadati</taxon>
        <taxon>Pseudomonadota</taxon>
        <taxon>Alphaproteobacteria</taxon>
        <taxon>Hyphomicrobiales</taxon>
        <taxon>Aurantimonadaceae</taxon>
        <taxon>Aureimonas</taxon>
    </lineage>
</organism>
<reference evidence="1 2" key="1">
    <citation type="submission" date="2020-08" db="EMBL/GenBank/DDBJ databases">
        <title>Genomic Encyclopedia of Type Strains, Phase IV (KMG-IV): sequencing the most valuable type-strain genomes for metagenomic binning, comparative biology and taxonomic classification.</title>
        <authorList>
            <person name="Goeker M."/>
        </authorList>
    </citation>
    <scope>NUCLEOTIDE SEQUENCE [LARGE SCALE GENOMIC DNA]</scope>
    <source>
        <strain evidence="1 2">DSM 102238</strain>
    </source>
</reference>
<dbReference type="RefSeq" id="WP_183201731.1">
    <property type="nucleotide sequence ID" value="NZ_JACIEK010000015.1"/>
</dbReference>
<protein>
    <submittedName>
        <fullName evidence="1">Uncharacterized protein</fullName>
    </submittedName>
</protein>
<evidence type="ECO:0000313" key="1">
    <source>
        <dbReference type="EMBL" id="MBB4000138.1"/>
    </source>
</evidence>
<comment type="caution">
    <text evidence="1">The sequence shown here is derived from an EMBL/GenBank/DDBJ whole genome shotgun (WGS) entry which is preliminary data.</text>
</comment>
<proteinExistence type="predicted"/>
<keyword evidence="2" id="KW-1185">Reference proteome</keyword>
<sequence length="47" mass="5419">MTYDIYFDIAEHRAELAHCLLTKRERAETLRNLEKLLAEAAAKEAEA</sequence>
<evidence type="ECO:0000313" key="2">
    <source>
        <dbReference type="Proteomes" id="UP000542776"/>
    </source>
</evidence>
<accession>A0A7W6MLU0</accession>
<dbReference type="Proteomes" id="UP000542776">
    <property type="component" value="Unassembled WGS sequence"/>
</dbReference>
<name>A0A7W6MLU0_9HYPH</name>
<dbReference type="AlphaFoldDB" id="A0A7W6MLU0"/>